<keyword evidence="3 9" id="KW-0812">Transmembrane</keyword>
<dbReference type="Gene3D" id="1.20.1070.10">
    <property type="entry name" value="Rhodopsin 7-helix transmembrane proteins"/>
    <property type="match status" value="1"/>
</dbReference>
<evidence type="ECO:0000256" key="10">
    <source>
        <dbReference type="SAM" id="MobiDB-lite"/>
    </source>
</evidence>
<comment type="subcellular location">
    <subcellularLocation>
        <location evidence="1">Membrane</location>
        <topology evidence="1">Multi-pass membrane protein</topology>
    </subcellularLocation>
</comment>
<dbReference type="AlphaFoldDB" id="A0A2H1WFL4"/>
<dbReference type="Pfam" id="PF00001">
    <property type="entry name" value="7tm_1"/>
    <property type="match status" value="1"/>
</dbReference>
<gene>
    <name evidence="13" type="ORF">SFRICE_020024</name>
</gene>
<feature type="compositionally biased region" description="Pro residues" evidence="10">
    <location>
        <begin position="382"/>
        <end position="394"/>
    </location>
</feature>
<evidence type="ECO:0000259" key="12">
    <source>
        <dbReference type="PROSITE" id="PS50262"/>
    </source>
</evidence>
<dbReference type="PROSITE" id="PS00237">
    <property type="entry name" value="G_PROTEIN_RECEP_F1_1"/>
    <property type="match status" value="1"/>
</dbReference>
<sequence length="394" mass="41689">MQLVVFSSGRLSADDDDDNERGQPCCVMYSNSSDAERDAAEGTTLAALVALYVLVSVIGIIGNVSLMAALASGGASRLRTPQMLSACAADFLVCAASAPLAATRAARIDELPCQVTYYIESFPVAASTLSLVAIAADRCGAVRRGGTSLCARPHLAVVAVWIIALLLSAAAFTTTCVSCPPLAAAHALVTYCFPVLAVAKCHWAVRVKLTALSLTARAAHGELPLPVPLMRRPTHVIIVAGVGPRERRDAVDVGDVRSKKKLQPSLLGPQPQTSTLRSRRRLGNVLMGIAAIFAVCWCPHAAIVIASAFGLHVPFLLAHFALLLGYAHSALNAVAYWVLNRHALTSACAAWRLPQLRVREERPSSTNEAALGAFHPRLARPAPSPRPPPSSFLY</sequence>
<feature type="region of interest" description="Disordered" evidence="10">
    <location>
        <begin position="1"/>
        <end position="22"/>
    </location>
</feature>
<evidence type="ECO:0000256" key="7">
    <source>
        <dbReference type="ARBA" id="ARBA00023170"/>
    </source>
</evidence>
<dbReference type="SUPFAM" id="SSF81321">
    <property type="entry name" value="Family A G protein-coupled receptor-like"/>
    <property type="match status" value="1"/>
</dbReference>
<evidence type="ECO:0000256" key="8">
    <source>
        <dbReference type="ARBA" id="ARBA00023224"/>
    </source>
</evidence>
<feature type="region of interest" description="Disordered" evidence="10">
    <location>
        <begin position="364"/>
        <end position="394"/>
    </location>
</feature>
<keyword evidence="7 9" id="KW-0675">Receptor</keyword>
<keyword evidence="5 9" id="KW-0297">G-protein coupled receptor</keyword>
<keyword evidence="6 11" id="KW-0472">Membrane</keyword>
<dbReference type="InterPro" id="IPR000276">
    <property type="entry name" value="GPCR_Rhodpsn"/>
</dbReference>
<feature type="transmembrane region" description="Helical" evidence="11">
    <location>
        <begin position="181"/>
        <end position="199"/>
    </location>
</feature>
<evidence type="ECO:0000256" key="1">
    <source>
        <dbReference type="ARBA" id="ARBA00004141"/>
    </source>
</evidence>
<dbReference type="InterPro" id="IPR017452">
    <property type="entry name" value="GPCR_Rhodpsn_7TM"/>
</dbReference>
<dbReference type="PANTHER" id="PTHR45695">
    <property type="entry name" value="LEUCOKININ RECEPTOR-RELATED"/>
    <property type="match status" value="1"/>
</dbReference>
<reference evidence="13" key="1">
    <citation type="submission" date="2016-07" db="EMBL/GenBank/DDBJ databases">
        <authorList>
            <person name="Bretaudeau A."/>
        </authorList>
    </citation>
    <scope>NUCLEOTIDE SEQUENCE</scope>
    <source>
        <strain evidence="13">Rice</strain>
        <tissue evidence="13">Whole body</tissue>
    </source>
</reference>
<name>A0A2H1WFL4_SPOFR</name>
<dbReference type="CDD" id="cd00637">
    <property type="entry name" value="7tm_classA_rhodopsin-like"/>
    <property type="match status" value="1"/>
</dbReference>
<keyword evidence="8 9" id="KW-0807">Transducer</keyword>
<protein>
    <submittedName>
        <fullName evidence="13">SFRICE_020024</fullName>
    </submittedName>
</protein>
<dbReference type="PANTHER" id="PTHR45695:SF15">
    <property type="entry name" value="OPSIN RH2"/>
    <property type="match status" value="1"/>
</dbReference>
<feature type="transmembrane region" description="Helical" evidence="11">
    <location>
        <begin position="315"/>
        <end position="339"/>
    </location>
</feature>
<evidence type="ECO:0000256" key="9">
    <source>
        <dbReference type="RuleBase" id="RU000688"/>
    </source>
</evidence>
<organism evidence="13">
    <name type="scientific">Spodoptera frugiperda</name>
    <name type="common">Fall armyworm</name>
    <dbReference type="NCBI Taxonomy" id="7108"/>
    <lineage>
        <taxon>Eukaryota</taxon>
        <taxon>Metazoa</taxon>
        <taxon>Ecdysozoa</taxon>
        <taxon>Arthropoda</taxon>
        <taxon>Hexapoda</taxon>
        <taxon>Insecta</taxon>
        <taxon>Pterygota</taxon>
        <taxon>Neoptera</taxon>
        <taxon>Endopterygota</taxon>
        <taxon>Lepidoptera</taxon>
        <taxon>Glossata</taxon>
        <taxon>Ditrysia</taxon>
        <taxon>Noctuoidea</taxon>
        <taxon>Noctuidae</taxon>
        <taxon>Amphipyrinae</taxon>
        <taxon>Spodoptera</taxon>
    </lineage>
</organism>
<evidence type="ECO:0000256" key="4">
    <source>
        <dbReference type="ARBA" id="ARBA00022989"/>
    </source>
</evidence>
<evidence type="ECO:0000256" key="5">
    <source>
        <dbReference type="ARBA" id="ARBA00023040"/>
    </source>
</evidence>
<feature type="transmembrane region" description="Helical" evidence="11">
    <location>
        <begin position="115"/>
        <end position="134"/>
    </location>
</feature>
<keyword evidence="4 11" id="KW-1133">Transmembrane helix</keyword>
<proteinExistence type="inferred from homology"/>
<feature type="transmembrane region" description="Helical" evidence="11">
    <location>
        <begin position="155"/>
        <end position="175"/>
    </location>
</feature>
<accession>A0A2H1WFL4</accession>
<dbReference type="GO" id="GO:0005886">
    <property type="term" value="C:plasma membrane"/>
    <property type="evidence" value="ECO:0007669"/>
    <property type="project" value="TreeGrafter"/>
</dbReference>
<feature type="transmembrane region" description="Helical" evidence="11">
    <location>
        <begin position="45"/>
        <end position="71"/>
    </location>
</feature>
<dbReference type="PROSITE" id="PS50262">
    <property type="entry name" value="G_PROTEIN_RECEP_F1_2"/>
    <property type="match status" value="1"/>
</dbReference>
<feature type="domain" description="G-protein coupled receptors family 1 profile" evidence="12">
    <location>
        <begin position="62"/>
        <end position="336"/>
    </location>
</feature>
<evidence type="ECO:0000256" key="3">
    <source>
        <dbReference type="ARBA" id="ARBA00022692"/>
    </source>
</evidence>
<dbReference type="OrthoDB" id="7787645at2759"/>
<dbReference type="PRINTS" id="PR00237">
    <property type="entry name" value="GPCRRHODOPSN"/>
</dbReference>
<evidence type="ECO:0000256" key="6">
    <source>
        <dbReference type="ARBA" id="ARBA00023136"/>
    </source>
</evidence>
<evidence type="ECO:0000256" key="2">
    <source>
        <dbReference type="ARBA" id="ARBA00010663"/>
    </source>
</evidence>
<comment type="similarity">
    <text evidence="2 9">Belongs to the G-protein coupled receptor 1 family.</text>
</comment>
<dbReference type="EMBL" id="ODYU01008284">
    <property type="protein sequence ID" value="SOQ51736.1"/>
    <property type="molecule type" value="Genomic_DNA"/>
</dbReference>
<evidence type="ECO:0000256" key="11">
    <source>
        <dbReference type="SAM" id="Phobius"/>
    </source>
</evidence>
<feature type="transmembrane region" description="Helical" evidence="11">
    <location>
        <begin position="83"/>
        <end position="103"/>
    </location>
</feature>
<evidence type="ECO:0000313" key="13">
    <source>
        <dbReference type="EMBL" id="SOQ51736.1"/>
    </source>
</evidence>
<dbReference type="GO" id="GO:0004930">
    <property type="term" value="F:G protein-coupled receptor activity"/>
    <property type="evidence" value="ECO:0007669"/>
    <property type="project" value="UniProtKB-KW"/>
</dbReference>
<feature type="transmembrane region" description="Helical" evidence="11">
    <location>
        <begin position="285"/>
        <end position="309"/>
    </location>
</feature>